<dbReference type="InterPro" id="IPR018114">
    <property type="entry name" value="TRYPSIN_HIS"/>
</dbReference>
<evidence type="ECO:0000256" key="2">
    <source>
        <dbReference type="ARBA" id="ARBA00024195"/>
    </source>
</evidence>
<dbReference type="SMART" id="SM00020">
    <property type="entry name" value="Tryp_SPc"/>
    <property type="match status" value="1"/>
</dbReference>
<feature type="compositionally biased region" description="Acidic residues" evidence="3">
    <location>
        <begin position="55"/>
        <end position="64"/>
    </location>
</feature>
<dbReference type="PROSITE" id="PS50240">
    <property type="entry name" value="TRYPSIN_DOM"/>
    <property type="match status" value="1"/>
</dbReference>
<accession>A0AAN8FPM2</accession>
<feature type="region of interest" description="Disordered" evidence="3">
    <location>
        <begin position="38"/>
        <end position="64"/>
    </location>
</feature>
<organism evidence="5 6">
    <name type="scientific">Trichostrongylus colubriformis</name>
    <name type="common">Black scour worm</name>
    <dbReference type="NCBI Taxonomy" id="6319"/>
    <lineage>
        <taxon>Eukaryota</taxon>
        <taxon>Metazoa</taxon>
        <taxon>Ecdysozoa</taxon>
        <taxon>Nematoda</taxon>
        <taxon>Chromadorea</taxon>
        <taxon>Rhabditida</taxon>
        <taxon>Rhabditina</taxon>
        <taxon>Rhabditomorpha</taxon>
        <taxon>Strongyloidea</taxon>
        <taxon>Trichostrongylidae</taxon>
        <taxon>Trichostrongylus</taxon>
    </lineage>
</organism>
<dbReference type="InterPro" id="IPR043504">
    <property type="entry name" value="Peptidase_S1_PA_chymotrypsin"/>
</dbReference>
<evidence type="ECO:0000256" key="1">
    <source>
        <dbReference type="ARBA" id="ARBA00023157"/>
    </source>
</evidence>
<comment type="caution">
    <text evidence="5">The sequence shown here is derived from an EMBL/GenBank/DDBJ whole genome shotgun (WGS) entry which is preliminary data.</text>
</comment>
<evidence type="ECO:0000313" key="5">
    <source>
        <dbReference type="EMBL" id="KAK5980889.1"/>
    </source>
</evidence>
<dbReference type="InterPro" id="IPR051487">
    <property type="entry name" value="Ser/Thr_Proteases_Immune/Dev"/>
</dbReference>
<proteinExistence type="inferred from homology"/>
<dbReference type="Proteomes" id="UP001331761">
    <property type="component" value="Unassembled WGS sequence"/>
</dbReference>
<dbReference type="GO" id="GO:0004252">
    <property type="term" value="F:serine-type endopeptidase activity"/>
    <property type="evidence" value="ECO:0007669"/>
    <property type="project" value="InterPro"/>
</dbReference>
<dbReference type="InterPro" id="IPR009003">
    <property type="entry name" value="Peptidase_S1_PA"/>
</dbReference>
<feature type="domain" description="Peptidase S1" evidence="4">
    <location>
        <begin position="74"/>
        <end position="291"/>
    </location>
</feature>
<evidence type="ECO:0000256" key="3">
    <source>
        <dbReference type="SAM" id="MobiDB-lite"/>
    </source>
</evidence>
<dbReference type="AlphaFoldDB" id="A0AAN8FPM2"/>
<dbReference type="Gene3D" id="2.40.10.10">
    <property type="entry name" value="Trypsin-like serine proteases"/>
    <property type="match status" value="1"/>
</dbReference>
<name>A0AAN8FPM2_TRICO</name>
<sequence length="291" mass="32553">MVPYSYILLTLFTETSELLYDAKSCGLQGVRFRRSLPNVSDNGSKSAETDHSPEYEVESDDTIEEENDPMQHTVMGGESVFMGELPWTVLIHLFNGAADDKNRFPVTCSGTLVTRRHIMTAAHCFESEDGTCKMKDMDTVVKYGEIMVGGVCRMVNKAAACTKKDVGQIIKIKRAQYDSYFKAGCGDTEDIAFLELEKEIPEGISHICLPHFHNIDNLDIWSKKYLAAGWGADPSKHLNSTIRLNKINLGERLTNAECSEKLPWKEKDTFCTLNSVGKNVCMVSLLLLISY</sequence>
<dbReference type="SUPFAM" id="SSF50494">
    <property type="entry name" value="Trypsin-like serine proteases"/>
    <property type="match status" value="1"/>
</dbReference>
<gene>
    <name evidence="5" type="ORF">GCK32_003133</name>
</gene>
<dbReference type="PROSITE" id="PS00134">
    <property type="entry name" value="TRYPSIN_HIS"/>
    <property type="match status" value="1"/>
</dbReference>
<protein>
    <recommendedName>
        <fullName evidence="4">Peptidase S1 domain-containing protein</fullName>
    </recommendedName>
</protein>
<dbReference type="Pfam" id="PF00089">
    <property type="entry name" value="Trypsin"/>
    <property type="match status" value="1"/>
</dbReference>
<evidence type="ECO:0000313" key="6">
    <source>
        <dbReference type="Proteomes" id="UP001331761"/>
    </source>
</evidence>
<reference evidence="5 6" key="1">
    <citation type="submission" date="2019-10" db="EMBL/GenBank/DDBJ databases">
        <title>Assembly and Annotation for the nematode Trichostrongylus colubriformis.</title>
        <authorList>
            <person name="Martin J."/>
        </authorList>
    </citation>
    <scope>NUCLEOTIDE SEQUENCE [LARGE SCALE GENOMIC DNA]</scope>
    <source>
        <strain evidence="5">G859</strain>
        <tissue evidence="5">Whole worm</tissue>
    </source>
</reference>
<dbReference type="InterPro" id="IPR001254">
    <property type="entry name" value="Trypsin_dom"/>
</dbReference>
<evidence type="ECO:0000259" key="4">
    <source>
        <dbReference type="PROSITE" id="PS50240"/>
    </source>
</evidence>
<keyword evidence="1" id="KW-1015">Disulfide bond</keyword>
<keyword evidence="6" id="KW-1185">Reference proteome</keyword>
<dbReference type="PANTHER" id="PTHR24256">
    <property type="entry name" value="TRYPTASE-RELATED"/>
    <property type="match status" value="1"/>
</dbReference>
<dbReference type="GO" id="GO:0006508">
    <property type="term" value="P:proteolysis"/>
    <property type="evidence" value="ECO:0007669"/>
    <property type="project" value="InterPro"/>
</dbReference>
<comment type="similarity">
    <text evidence="2">Belongs to the peptidase S1 family. CLIP subfamily.</text>
</comment>
<dbReference type="EMBL" id="WIXE01006890">
    <property type="protein sequence ID" value="KAK5980889.1"/>
    <property type="molecule type" value="Genomic_DNA"/>
</dbReference>